<dbReference type="EMBL" id="CAKOGP040001952">
    <property type="protein sequence ID" value="CAJ1957729.1"/>
    <property type="molecule type" value="Genomic_DNA"/>
</dbReference>
<reference evidence="2" key="1">
    <citation type="submission" date="2023-08" db="EMBL/GenBank/DDBJ databases">
        <authorList>
            <person name="Audoor S."/>
            <person name="Bilcke G."/>
        </authorList>
    </citation>
    <scope>NUCLEOTIDE SEQUENCE</scope>
</reference>
<protein>
    <submittedName>
        <fullName evidence="2">Uncharacterized protein</fullName>
    </submittedName>
</protein>
<comment type="caution">
    <text evidence="2">The sequence shown here is derived from an EMBL/GenBank/DDBJ whole genome shotgun (WGS) entry which is preliminary data.</text>
</comment>
<feature type="transmembrane region" description="Helical" evidence="1">
    <location>
        <begin position="296"/>
        <end position="316"/>
    </location>
</feature>
<keyword evidence="3" id="KW-1185">Reference proteome</keyword>
<organism evidence="2 3">
    <name type="scientific">Cylindrotheca closterium</name>
    <dbReference type="NCBI Taxonomy" id="2856"/>
    <lineage>
        <taxon>Eukaryota</taxon>
        <taxon>Sar</taxon>
        <taxon>Stramenopiles</taxon>
        <taxon>Ochrophyta</taxon>
        <taxon>Bacillariophyta</taxon>
        <taxon>Bacillariophyceae</taxon>
        <taxon>Bacillariophycidae</taxon>
        <taxon>Bacillariales</taxon>
        <taxon>Bacillariaceae</taxon>
        <taxon>Cylindrotheca</taxon>
    </lineage>
</organism>
<dbReference type="AlphaFoldDB" id="A0AAD2JJX3"/>
<sequence>MAITGTSGFVIPMRSHVSAAASAATVNTRTSQLYSEITPNEIKLQLEKYLKKREELNADEIEKAERGKVLGGTKGNKVLDFISGAPSKEFVIEDVPNVFDYDQLTKYGYSSLVTPIMELGGRRAVYDLMGMKAPPTKGPPPKVVTPKIVIDRTGADDEGRYSGLKMGLGMDDDAMAEALAKASQKSKEGKGLRKRIMEETYEQPFADKRNVGPRQTPDWTPEAIDELTKKQGQAQSWARRSRANRMVTDDGELLVLNFPMTAYCLFTSFLSAFAYGKSTPTFLNMVGMSDTTFSDLLQAPGLILILTCIGSSFYSASVLAPPLNRSSLVWAFKGLCGGPFAILELRELDPLISRAEYDKENNNTGL</sequence>
<evidence type="ECO:0000313" key="2">
    <source>
        <dbReference type="EMBL" id="CAJ1957729.1"/>
    </source>
</evidence>
<keyword evidence="1" id="KW-0812">Transmembrane</keyword>
<keyword evidence="1" id="KW-1133">Transmembrane helix</keyword>
<proteinExistence type="predicted"/>
<feature type="transmembrane region" description="Helical" evidence="1">
    <location>
        <begin position="253"/>
        <end position="275"/>
    </location>
</feature>
<dbReference type="Proteomes" id="UP001295423">
    <property type="component" value="Unassembled WGS sequence"/>
</dbReference>
<accession>A0AAD2JJX3</accession>
<evidence type="ECO:0000313" key="3">
    <source>
        <dbReference type="Proteomes" id="UP001295423"/>
    </source>
</evidence>
<gene>
    <name evidence="2" type="ORF">CYCCA115_LOCUS16853</name>
</gene>
<keyword evidence="1" id="KW-0472">Membrane</keyword>
<name>A0AAD2JJX3_9STRA</name>
<evidence type="ECO:0000256" key="1">
    <source>
        <dbReference type="SAM" id="Phobius"/>
    </source>
</evidence>